<organism evidence="1 2">
    <name type="scientific">Zarea fungicola</name>
    <dbReference type="NCBI Taxonomy" id="93591"/>
    <lineage>
        <taxon>Eukaryota</taxon>
        <taxon>Fungi</taxon>
        <taxon>Dikarya</taxon>
        <taxon>Ascomycota</taxon>
        <taxon>Pezizomycotina</taxon>
        <taxon>Sordariomycetes</taxon>
        <taxon>Hypocreomycetidae</taxon>
        <taxon>Hypocreales</taxon>
        <taxon>Cordycipitaceae</taxon>
        <taxon>Zarea</taxon>
    </lineage>
</organism>
<dbReference type="EMBL" id="JANJQO010001691">
    <property type="protein sequence ID" value="KAJ2969684.1"/>
    <property type="molecule type" value="Genomic_DNA"/>
</dbReference>
<reference evidence="1" key="1">
    <citation type="submission" date="2022-08" db="EMBL/GenBank/DDBJ databases">
        <title>Genome Sequence of Lecanicillium fungicola.</title>
        <authorList>
            <person name="Buettner E."/>
        </authorList>
    </citation>
    <scope>NUCLEOTIDE SEQUENCE</scope>
    <source>
        <strain evidence="1">Babe33</strain>
    </source>
</reference>
<dbReference type="Proteomes" id="UP001143910">
    <property type="component" value="Unassembled WGS sequence"/>
</dbReference>
<gene>
    <name evidence="1" type="ORF">NQ176_g8537</name>
</gene>
<evidence type="ECO:0000313" key="1">
    <source>
        <dbReference type="EMBL" id="KAJ2969684.1"/>
    </source>
</evidence>
<sequence>MAPLSNQSLKVIVVGAGPAGLCAAVALRQQGHAVKVLERQRGLQSRGNALVIQPAAVKALSHVRGAHQALDKVSVRSDRLCYWSYKGNEPFAVATLLDKRFETDRPSVQRALYELAVKGGVEVSFGCNIDHVGDAKDTATVRTSAGEVLDADVIVAADGMFPALNISNEPQTTNGG</sequence>
<name>A0ACC1MTU6_9HYPO</name>
<comment type="caution">
    <text evidence="1">The sequence shown here is derived from an EMBL/GenBank/DDBJ whole genome shotgun (WGS) entry which is preliminary data.</text>
</comment>
<accession>A0ACC1MTU6</accession>
<protein>
    <submittedName>
        <fullName evidence="1">Uncharacterized protein</fullName>
    </submittedName>
</protein>
<keyword evidence="2" id="KW-1185">Reference proteome</keyword>
<evidence type="ECO:0000313" key="2">
    <source>
        <dbReference type="Proteomes" id="UP001143910"/>
    </source>
</evidence>
<proteinExistence type="predicted"/>